<proteinExistence type="predicted"/>
<evidence type="ECO:0000259" key="1">
    <source>
        <dbReference type="PROSITE" id="PS50191"/>
    </source>
</evidence>
<reference evidence="3" key="1">
    <citation type="journal article" date="2018" name="Nat. Microbiol.">
        <title>Leveraging single-cell genomics to expand the fungal tree of life.</title>
        <authorList>
            <person name="Ahrendt S.R."/>
            <person name="Quandt C.A."/>
            <person name="Ciobanu D."/>
            <person name="Clum A."/>
            <person name="Salamov A."/>
            <person name="Andreopoulos B."/>
            <person name="Cheng J.F."/>
            <person name="Woyke T."/>
            <person name="Pelin A."/>
            <person name="Henrissat B."/>
            <person name="Reynolds N.K."/>
            <person name="Benny G.L."/>
            <person name="Smith M.E."/>
            <person name="James T.Y."/>
            <person name="Grigoriev I.V."/>
        </authorList>
    </citation>
    <scope>NUCLEOTIDE SEQUENCE [LARGE SCALE GENOMIC DNA]</scope>
</reference>
<evidence type="ECO:0000313" key="2">
    <source>
        <dbReference type="EMBL" id="RKO90219.1"/>
    </source>
</evidence>
<accession>A0A4P9WC47</accession>
<feature type="domain" description="CRAL-TRIO" evidence="1">
    <location>
        <begin position="1"/>
        <end position="131"/>
    </location>
</feature>
<sequence>MLDWHIRNNEFVFNLLMKEASQRKGEEVSKHTVIFDCTGLGFHQFDMTGLYLLKSVADLDSKVYPERLGRLFIVNTPAIFTRAWSIIRRWLDKRILEKIFICGSDFKEVLLEHVEAENLPDFLGGTCTCSHMKGGCVPS</sequence>
<dbReference type="AlphaFoldDB" id="A0A4P9WC47"/>
<dbReference type="SUPFAM" id="SSF52087">
    <property type="entry name" value="CRAL/TRIO domain"/>
    <property type="match status" value="1"/>
</dbReference>
<dbReference type="InterPro" id="IPR036865">
    <property type="entry name" value="CRAL-TRIO_dom_sf"/>
</dbReference>
<dbReference type="OrthoDB" id="1434354at2759"/>
<dbReference type="Pfam" id="PF00650">
    <property type="entry name" value="CRAL_TRIO"/>
    <property type="match status" value="1"/>
</dbReference>
<dbReference type="PROSITE" id="PS50191">
    <property type="entry name" value="CRAL_TRIO"/>
    <property type="match status" value="1"/>
</dbReference>
<dbReference type="InterPro" id="IPR001251">
    <property type="entry name" value="CRAL-TRIO_dom"/>
</dbReference>
<dbReference type="Gene3D" id="3.40.525.10">
    <property type="entry name" value="CRAL-TRIO lipid binding domain"/>
    <property type="match status" value="1"/>
</dbReference>
<organism evidence="2 3">
    <name type="scientific">Blyttiomyces helicus</name>
    <dbReference type="NCBI Taxonomy" id="388810"/>
    <lineage>
        <taxon>Eukaryota</taxon>
        <taxon>Fungi</taxon>
        <taxon>Fungi incertae sedis</taxon>
        <taxon>Chytridiomycota</taxon>
        <taxon>Chytridiomycota incertae sedis</taxon>
        <taxon>Chytridiomycetes</taxon>
        <taxon>Chytridiomycetes incertae sedis</taxon>
        <taxon>Blyttiomyces</taxon>
    </lineage>
</organism>
<dbReference type="CDD" id="cd00170">
    <property type="entry name" value="SEC14"/>
    <property type="match status" value="1"/>
</dbReference>
<evidence type="ECO:0000313" key="3">
    <source>
        <dbReference type="Proteomes" id="UP000269721"/>
    </source>
</evidence>
<dbReference type="EMBL" id="KZ995665">
    <property type="protein sequence ID" value="RKO90219.1"/>
    <property type="molecule type" value="Genomic_DNA"/>
</dbReference>
<dbReference type="SMART" id="SM00516">
    <property type="entry name" value="SEC14"/>
    <property type="match status" value="1"/>
</dbReference>
<dbReference type="PANTHER" id="PTHR45657:SF1">
    <property type="entry name" value="CRAL-TRIO DOMAIN-CONTAINING PROTEIN YKL091C-RELATED"/>
    <property type="match status" value="1"/>
</dbReference>
<dbReference type="PANTHER" id="PTHR45657">
    <property type="entry name" value="CRAL-TRIO DOMAIN-CONTAINING PROTEIN YKL091C-RELATED"/>
    <property type="match status" value="1"/>
</dbReference>
<gene>
    <name evidence="2" type="ORF">BDK51DRAFT_25410</name>
</gene>
<dbReference type="Proteomes" id="UP000269721">
    <property type="component" value="Unassembled WGS sequence"/>
</dbReference>
<protein>
    <submittedName>
        <fullName evidence="2">CRAL-TRIO domain-containing protein</fullName>
    </submittedName>
</protein>
<name>A0A4P9WC47_9FUNG</name>
<dbReference type="InterPro" id="IPR051026">
    <property type="entry name" value="PI/PC_transfer"/>
</dbReference>
<feature type="non-terminal residue" evidence="2">
    <location>
        <position position="139"/>
    </location>
</feature>
<keyword evidence="3" id="KW-1185">Reference proteome</keyword>